<dbReference type="PROSITE" id="PS51910">
    <property type="entry name" value="GH18_2"/>
    <property type="match status" value="1"/>
</dbReference>
<keyword evidence="7" id="KW-0812">Transmembrane</keyword>
<dbReference type="RefSeq" id="XP_003739230.1">
    <property type="nucleotide sequence ID" value="XM_003739182.2"/>
</dbReference>
<reference evidence="10" key="1">
    <citation type="submission" date="2025-08" db="UniProtKB">
        <authorList>
            <consortium name="RefSeq"/>
        </authorList>
    </citation>
    <scope>IDENTIFICATION</scope>
</reference>
<sequence>MGTRAESSSVSYEAFRSKSEALERFHLRRRRQRYLNVFLLATTLLLINLIVFYVVDQTRALPSHPAPAQTFCYFGYDENDHSLQPENINGTLCDHIIFGFAAIENNKLVPRGKGDNRDEIWRRTVKLKERFPHLSVMISIGAPAAQFSATTSNETSLRTLVESAVQIIQKYEFNGLDIDWEFPAWGGMPIADQENFISLLRELRKAFDDSTIFGNRNHLLLTTAVAAPITIVQTSYKVPDMALYLDYCLLMGYDFNRFNKLVPLVEFNSPLHRHTGQVSFLAMLNIAEASELWVQKGMPREKLVVGMPFYGVTFKLADRNRVEVGSPAKAVGLYGGSLTYARMCALLEEGDWTVVFHNESRVPYAYRGDDWITFENPQSIQEKTQWVLDQKYAGIMTFDLNYDDVNRTCKTSKENFPLQTIVFQAVKSLKPVR</sequence>
<dbReference type="GO" id="GO:0008061">
    <property type="term" value="F:chitin binding"/>
    <property type="evidence" value="ECO:0007669"/>
    <property type="project" value="InterPro"/>
</dbReference>
<name>A0AAJ6VVR9_9ACAR</name>
<comment type="similarity">
    <text evidence="6">Belongs to the glycosyl hydrolase 18 family.</text>
</comment>
<evidence type="ECO:0000256" key="2">
    <source>
        <dbReference type="ARBA" id="ARBA00022801"/>
    </source>
</evidence>
<evidence type="ECO:0000256" key="5">
    <source>
        <dbReference type="RuleBase" id="RU000489"/>
    </source>
</evidence>
<dbReference type="Proteomes" id="UP000694867">
    <property type="component" value="Unplaced"/>
</dbReference>
<evidence type="ECO:0000259" key="8">
    <source>
        <dbReference type="PROSITE" id="PS51910"/>
    </source>
</evidence>
<evidence type="ECO:0000256" key="1">
    <source>
        <dbReference type="ARBA" id="ARBA00022729"/>
    </source>
</evidence>
<evidence type="ECO:0000256" key="3">
    <source>
        <dbReference type="ARBA" id="ARBA00023180"/>
    </source>
</evidence>
<dbReference type="PROSITE" id="PS01095">
    <property type="entry name" value="GH18_1"/>
    <property type="match status" value="1"/>
</dbReference>
<dbReference type="InterPro" id="IPR017853">
    <property type="entry name" value="GH"/>
</dbReference>
<gene>
    <name evidence="10" type="primary">LOC100907302</name>
</gene>
<dbReference type="SUPFAM" id="SSF51445">
    <property type="entry name" value="(Trans)glycosidases"/>
    <property type="match status" value="1"/>
</dbReference>
<evidence type="ECO:0000313" key="9">
    <source>
        <dbReference type="Proteomes" id="UP000694867"/>
    </source>
</evidence>
<dbReference type="GO" id="GO:0005975">
    <property type="term" value="P:carbohydrate metabolic process"/>
    <property type="evidence" value="ECO:0007669"/>
    <property type="project" value="InterPro"/>
</dbReference>
<accession>A0AAJ6VVR9</accession>
<evidence type="ECO:0000313" key="10">
    <source>
        <dbReference type="RefSeq" id="XP_003739230.1"/>
    </source>
</evidence>
<evidence type="ECO:0000256" key="7">
    <source>
        <dbReference type="SAM" id="Phobius"/>
    </source>
</evidence>
<dbReference type="Pfam" id="PF00704">
    <property type="entry name" value="Glyco_hydro_18"/>
    <property type="match status" value="1"/>
</dbReference>
<feature type="domain" description="GH18" evidence="8">
    <location>
        <begin position="68"/>
        <end position="429"/>
    </location>
</feature>
<proteinExistence type="inferred from homology"/>
<dbReference type="KEGG" id="goe:100907302"/>
<keyword evidence="9" id="KW-1185">Reference proteome</keyword>
<dbReference type="GeneID" id="100907302"/>
<dbReference type="PANTHER" id="PTHR11177:SF390">
    <property type="entry name" value="CHITINASE 11"/>
    <property type="match status" value="1"/>
</dbReference>
<dbReference type="SUPFAM" id="SSF54556">
    <property type="entry name" value="Chitinase insertion domain"/>
    <property type="match status" value="1"/>
</dbReference>
<keyword evidence="7" id="KW-1133">Transmembrane helix</keyword>
<dbReference type="GO" id="GO:0006032">
    <property type="term" value="P:chitin catabolic process"/>
    <property type="evidence" value="ECO:0007669"/>
    <property type="project" value="TreeGrafter"/>
</dbReference>
<feature type="transmembrane region" description="Helical" evidence="7">
    <location>
        <begin position="34"/>
        <end position="55"/>
    </location>
</feature>
<dbReference type="InterPro" id="IPR001223">
    <property type="entry name" value="Glyco_hydro18_cat"/>
</dbReference>
<keyword evidence="7" id="KW-0472">Membrane</keyword>
<dbReference type="GO" id="GO:0005576">
    <property type="term" value="C:extracellular region"/>
    <property type="evidence" value="ECO:0007669"/>
    <property type="project" value="TreeGrafter"/>
</dbReference>
<dbReference type="InterPro" id="IPR001579">
    <property type="entry name" value="Glyco_hydro_18_chit_AS"/>
</dbReference>
<keyword evidence="1" id="KW-0732">Signal</keyword>
<dbReference type="Gene3D" id="3.10.50.10">
    <property type="match status" value="1"/>
</dbReference>
<dbReference type="AlphaFoldDB" id="A0AAJ6VVR9"/>
<evidence type="ECO:0000256" key="6">
    <source>
        <dbReference type="RuleBase" id="RU004453"/>
    </source>
</evidence>
<evidence type="ECO:0000256" key="4">
    <source>
        <dbReference type="ARBA" id="ARBA00023295"/>
    </source>
</evidence>
<dbReference type="SMART" id="SM00636">
    <property type="entry name" value="Glyco_18"/>
    <property type="match status" value="1"/>
</dbReference>
<protein>
    <submittedName>
        <fullName evidence="10">Chitinase-like protein 4</fullName>
    </submittedName>
</protein>
<dbReference type="InterPro" id="IPR050314">
    <property type="entry name" value="Glycosyl_Hydrlase_18"/>
</dbReference>
<keyword evidence="3" id="KW-0325">Glycoprotein</keyword>
<keyword evidence="4 5" id="KW-0326">Glycosidase</keyword>
<dbReference type="FunFam" id="3.10.50.10:FF:000003">
    <property type="entry name" value="Class V chitinase CHIT5b"/>
    <property type="match status" value="1"/>
</dbReference>
<dbReference type="PANTHER" id="PTHR11177">
    <property type="entry name" value="CHITINASE"/>
    <property type="match status" value="1"/>
</dbReference>
<dbReference type="InterPro" id="IPR029070">
    <property type="entry name" value="Chitinase_insertion_sf"/>
</dbReference>
<organism evidence="9 10">
    <name type="scientific">Galendromus occidentalis</name>
    <name type="common">western predatory mite</name>
    <dbReference type="NCBI Taxonomy" id="34638"/>
    <lineage>
        <taxon>Eukaryota</taxon>
        <taxon>Metazoa</taxon>
        <taxon>Ecdysozoa</taxon>
        <taxon>Arthropoda</taxon>
        <taxon>Chelicerata</taxon>
        <taxon>Arachnida</taxon>
        <taxon>Acari</taxon>
        <taxon>Parasitiformes</taxon>
        <taxon>Mesostigmata</taxon>
        <taxon>Gamasina</taxon>
        <taxon>Phytoseioidea</taxon>
        <taxon>Phytoseiidae</taxon>
        <taxon>Typhlodrominae</taxon>
        <taxon>Galendromus</taxon>
    </lineage>
</organism>
<dbReference type="InterPro" id="IPR011583">
    <property type="entry name" value="Chitinase_II/V-like_cat"/>
</dbReference>
<dbReference type="Gene3D" id="3.20.20.80">
    <property type="entry name" value="Glycosidases"/>
    <property type="match status" value="1"/>
</dbReference>
<dbReference type="GO" id="GO:0004568">
    <property type="term" value="F:chitinase activity"/>
    <property type="evidence" value="ECO:0007669"/>
    <property type="project" value="TreeGrafter"/>
</dbReference>
<keyword evidence="2 5" id="KW-0378">Hydrolase</keyword>